<dbReference type="EMBL" id="CP002353">
    <property type="protein sequence ID" value="ADV62188.1"/>
    <property type="molecule type" value="Genomic_DNA"/>
</dbReference>
<dbReference type="OrthoDB" id="272719at2"/>
<dbReference type="SUPFAM" id="SSF48371">
    <property type="entry name" value="ARM repeat"/>
    <property type="match status" value="1"/>
</dbReference>
<protein>
    <submittedName>
        <fullName evidence="2">Uncharacterized protein</fullName>
    </submittedName>
</protein>
<evidence type="ECO:0000256" key="1">
    <source>
        <dbReference type="SAM" id="MobiDB-lite"/>
    </source>
</evidence>
<dbReference type="InParanoid" id="E8QZQ2"/>
<proteinExistence type="predicted"/>
<dbReference type="AlphaFoldDB" id="E8QZQ2"/>
<dbReference type="Proteomes" id="UP000008631">
    <property type="component" value="Chromosome"/>
</dbReference>
<dbReference type="STRING" id="575540.Isop_1604"/>
<dbReference type="HOGENOM" id="CLU_408133_0_0_0"/>
<dbReference type="InterPro" id="IPR016024">
    <property type="entry name" value="ARM-type_fold"/>
</dbReference>
<feature type="region of interest" description="Disordered" evidence="1">
    <location>
        <begin position="241"/>
        <end position="318"/>
    </location>
</feature>
<accession>E8QZQ2</accession>
<dbReference type="RefSeq" id="WP_013564476.1">
    <property type="nucleotide sequence ID" value="NC_014962.1"/>
</dbReference>
<reference key="1">
    <citation type="submission" date="2010-11" db="EMBL/GenBank/DDBJ databases">
        <title>The complete sequence of chromosome of Isophaera pallida ATCC 43644.</title>
        <authorList>
            <consortium name="US DOE Joint Genome Institute (JGI-PGF)"/>
            <person name="Lucas S."/>
            <person name="Copeland A."/>
            <person name="Lapidus A."/>
            <person name="Bruce D."/>
            <person name="Goodwin L."/>
            <person name="Pitluck S."/>
            <person name="Kyrpides N."/>
            <person name="Mavromatis K."/>
            <person name="Pagani I."/>
            <person name="Ivanova N."/>
            <person name="Saunders E."/>
            <person name="Brettin T."/>
            <person name="Detter J.C."/>
            <person name="Han C."/>
            <person name="Tapia R."/>
            <person name="Land M."/>
            <person name="Hauser L."/>
            <person name="Markowitz V."/>
            <person name="Cheng J.-F."/>
            <person name="Hugenholtz P."/>
            <person name="Woyke T."/>
            <person name="Wu D."/>
            <person name="Eisen J.A."/>
        </authorList>
    </citation>
    <scope>NUCLEOTIDE SEQUENCE</scope>
    <source>
        <strain>ATCC 43644</strain>
    </source>
</reference>
<reference evidence="2 3" key="2">
    <citation type="journal article" date="2011" name="Stand. Genomic Sci.">
        <title>Complete genome sequence of Isosphaera pallida type strain (IS1B).</title>
        <authorList>
            <consortium name="US DOE Joint Genome Institute (JGI-PGF)"/>
            <person name="Goker M."/>
            <person name="Cleland D."/>
            <person name="Saunders E."/>
            <person name="Lapidus A."/>
            <person name="Nolan M."/>
            <person name="Lucas S."/>
            <person name="Hammon N."/>
            <person name="Deshpande S."/>
            <person name="Cheng J.F."/>
            <person name="Tapia R."/>
            <person name="Han C."/>
            <person name="Goodwin L."/>
            <person name="Pitluck S."/>
            <person name="Liolios K."/>
            <person name="Pagani I."/>
            <person name="Ivanova N."/>
            <person name="Mavromatis K."/>
            <person name="Pati A."/>
            <person name="Chen A."/>
            <person name="Palaniappan K."/>
            <person name="Land M."/>
            <person name="Hauser L."/>
            <person name="Chang Y.J."/>
            <person name="Jeffries C.D."/>
            <person name="Detter J.C."/>
            <person name="Beck B."/>
            <person name="Woyke T."/>
            <person name="Bristow J."/>
            <person name="Eisen J.A."/>
            <person name="Markowitz V."/>
            <person name="Hugenholtz P."/>
            <person name="Kyrpides N.C."/>
            <person name="Klenk H.P."/>
        </authorList>
    </citation>
    <scope>NUCLEOTIDE SEQUENCE [LARGE SCALE GENOMIC DNA]</scope>
    <source>
        <strain evidence="3">ATCC 43644 / DSM 9630 / IS1B</strain>
    </source>
</reference>
<gene>
    <name evidence="2" type="ordered locus">Isop_1604</name>
</gene>
<keyword evidence="3" id="KW-1185">Reference proteome</keyword>
<feature type="compositionally biased region" description="Low complexity" evidence="1">
    <location>
        <begin position="266"/>
        <end position="289"/>
    </location>
</feature>
<sequence length="673" mass="71824">MKLTLRSLLGWLDDMLSPADTVTISQQVRSNPSVKELAERIKKVTRMRRLTVPEDDGPQGVDPNLVAMYLENELSPEAVVEFERKCLASDVLLAEIASVHQIMSLVGQKAKVPADAKYRLDLLIKGQDTPRGGATRTPTDTGVVVERLPRRDQEEADADLEVIAEENAGAAGSRWNPILVGVGGLLALAGMILIAQRESLRSVAMLMAPPTAPNLAAAGLDNVARGDGIVRNADGSRAFPVAAPMGSGEGGGVRLPADAKARTPEKPSTPTTPTTPMDPAAVSPPAVAATEEPQAASGEPKADPIDAKEADTPKLLGGNRPAVGGLRLVESTGFVFRRLAPNRLEPIAANSLLVPNVTHISLEPSIQRLDLSGVEVRVWGGAEWSVVTVNPTLVRLKLNDGRLALVGPAPVRSFEIDLQGLTLKLSLAPGSVVGIERLGLGAVAAVISVAEGEVEVTTAPGKIETLSPMSNPVGRLTTGSPTLSPLEEPVAGWVSQTQLEPADRELVARLVILVDPNDLTRSLVVALDDPSPPLRAAAVHNLGLVGLDDLVVETLDKPDDPLERREAIITLRRLMARSLERRHRIIEELRSRFADQTDLMVRLLDGSIPAAPRERVAFLNAAVEGLAPTQPLGLRELALDVLMSVFQRDAMGYEPDNPSDRAIVQWRALINQR</sequence>
<dbReference type="KEGG" id="ipa:Isop_1604"/>
<organism evidence="2 3">
    <name type="scientific">Isosphaera pallida (strain ATCC 43644 / DSM 9630 / IS1B)</name>
    <dbReference type="NCBI Taxonomy" id="575540"/>
    <lineage>
        <taxon>Bacteria</taxon>
        <taxon>Pseudomonadati</taxon>
        <taxon>Planctomycetota</taxon>
        <taxon>Planctomycetia</taxon>
        <taxon>Isosphaerales</taxon>
        <taxon>Isosphaeraceae</taxon>
        <taxon>Isosphaera</taxon>
    </lineage>
</organism>
<feature type="compositionally biased region" description="Basic and acidic residues" evidence="1">
    <location>
        <begin position="300"/>
        <end position="312"/>
    </location>
</feature>
<evidence type="ECO:0000313" key="3">
    <source>
        <dbReference type="Proteomes" id="UP000008631"/>
    </source>
</evidence>
<name>E8QZQ2_ISOPI</name>
<evidence type="ECO:0000313" key="2">
    <source>
        <dbReference type="EMBL" id="ADV62188.1"/>
    </source>
</evidence>
<dbReference type="eggNOG" id="COG3147">
    <property type="taxonomic scope" value="Bacteria"/>
</dbReference>